<sequence>MTPENSRAYPDLSREQLVRMRRYGVRQSVTVGELIYQVGKPVTDLVLVDRGAIDIFSASTADSPEMFITRHTQGRFLGELSLLTGQYSYLIARVAVAGTIYRIPPAGFRTLMAEDGELSEILLEAFQARRELVKGVASHTMEILGIPSSSGSLALRAFAERFDLPHVWFDSGSVAGLALMRTNGVTRDQLPVVFVPGGALHRATPGRLAERLGLSYRPRDDSVDLVVVGAGPAGMAAAVYGASEGLKTVLLDTVSPGGQAAASSRIENYLGFPAGISGTDLTSRACVQALKFGARIYAPCRVVGLDIDQPLPFLRMEDGREFEAGAVILATGARYSTLPVPGWARFERAGIFFGATKLEATACAGRPVVVVGGANSAGQAAVFLASHNCRVDVVIRGPEVSAGMSNYLVERLLSHDRIRVLTSTEVTALDGGETLQEVTLTNSITGRSRRKEYGALFCFIGAAPATQWLTGIAVDSNGFILTDVNIDAEAFRAATSSGRVPLPFETSAPGVFAAGDARRGSMKRVAAAVGEGASAVSSVHQAIHART</sequence>
<dbReference type="PRINTS" id="PR00469">
    <property type="entry name" value="PNDRDTASEII"/>
</dbReference>
<dbReference type="InterPro" id="IPR050097">
    <property type="entry name" value="Ferredoxin-NADP_redctase_2"/>
</dbReference>
<evidence type="ECO:0000256" key="3">
    <source>
        <dbReference type="ARBA" id="ARBA00048132"/>
    </source>
</evidence>
<keyword evidence="6" id="KW-1185">Reference proteome</keyword>
<dbReference type="PRINTS" id="PR00368">
    <property type="entry name" value="FADPNR"/>
</dbReference>
<dbReference type="InterPro" id="IPR018490">
    <property type="entry name" value="cNMP-bd_dom_sf"/>
</dbReference>
<dbReference type="EMBL" id="JBCLVG010000001">
    <property type="protein sequence ID" value="MEN1945024.1"/>
    <property type="molecule type" value="Genomic_DNA"/>
</dbReference>
<dbReference type="PROSITE" id="PS50042">
    <property type="entry name" value="CNMP_BINDING_3"/>
    <property type="match status" value="1"/>
</dbReference>
<proteinExistence type="predicted"/>
<dbReference type="InterPro" id="IPR000595">
    <property type="entry name" value="cNMP-bd_dom"/>
</dbReference>
<dbReference type="Gene3D" id="2.60.120.10">
    <property type="entry name" value="Jelly Rolls"/>
    <property type="match status" value="1"/>
</dbReference>
<comment type="catalytic activity">
    <reaction evidence="3">
        <text>[thioredoxin]-dithiol + NADP(+) = [thioredoxin]-disulfide + NADPH + H(+)</text>
        <dbReference type="Rhea" id="RHEA:20345"/>
        <dbReference type="Rhea" id="RHEA-COMP:10698"/>
        <dbReference type="Rhea" id="RHEA-COMP:10700"/>
        <dbReference type="ChEBI" id="CHEBI:15378"/>
        <dbReference type="ChEBI" id="CHEBI:29950"/>
        <dbReference type="ChEBI" id="CHEBI:50058"/>
        <dbReference type="ChEBI" id="CHEBI:57783"/>
        <dbReference type="ChEBI" id="CHEBI:58349"/>
        <dbReference type="EC" id="1.8.1.9"/>
    </reaction>
</comment>
<dbReference type="SUPFAM" id="SSF51206">
    <property type="entry name" value="cAMP-binding domain-like"/>
    <property type="match status" value="1"/>
</dbReference>
<organism evidence="5 6">
    <name type="scientific">Leifsonia stereocauli</name>
    <dbReference type="NCBI Taxonomy" id="3134136"/>
    <lineage>
        <taxon>Bacteria</taxon>
        <taxon>Bacillati</taxon>
        <taxon>Actinomycetota</taxon>
        <taxon>Actinomycetes</taxon>
        <taxon>Micrococcales</taxon>
        <taxon>Microbacteriaceae</taxon>
        <taxon>Leifsonia</taxon>
    </lineage>
</organism>
<gene>
    <name evidence="5" type="ORF">WJX64_00535</name>
</gene>
<dbReference type="Proteomes" id="UP001425155">
    <property type="component" value="Unassembled WGS sequence"/>
</dbReference>
<dbReference type="RefSeq" id="WP_342110757.1">
    <property type="nucleotide sequence ID" value="NZ_JBCAUN010000001.1"/>
</dbReference>
<feature type="domain" description="Cyclic nucleotide-binding" evidence="4">
    <location>
        <begin position="8"/>
        <end position="129"/>
    </location>
</feature>
<evidence type="ECO:0000313" key="6">
    <source>
        <dbReference type="Proteomes" id="UP001425155"/>
    </source>
</evidence>
<dbReference type="InterPro" id="IPR023753">
    <property type="entry name" value="FAD/NAD-binding_dom"/>
</dbReference>
<reference evidence="5 6" key="1">
    <citation type="submission" date="2024-03" db="EMBL/GenBank/DDBJ databases">
        <title>YIM 134122 draft genome.</title>
        <authorList>
            <person name="Zuo S."/>
            <person name="Xiong L."/>
        </authorList>
    </citation>
    <scope>NUCLEOTIDE SEQUENCE [LARGE SCALE GENOMIC DNA]</scope>
    <source>
        <strain evidence="5 6">YIM 134122</strain>
    </source>
</reference>
<evidence type="ECO:0000256" key="2">
    <source>
        <dbReference type="ARBA" id="ARBA00023002"/>
    </source>
</evidence>
<comment type="caution">
    <text evidence="5">The sequence shown here is derived from an EMBL/GenBank/DDBJ whole genome shotgun (WGS) entry which is preliminary data.</text>
</comment>
<dbReference type="Pfam" id="PF07992">
    <property type="entry name" value="Pyr_redox_2"/>
    <property type="match status" value="1"/>
</dbReference>
<dbReference type="InterPro" id="IPR014710">
    <property type="entry name" value="RmlC-like_jellyroll"/>
</dbReference>
<protein>
    <submittedName>
        <fullName evidence="5">FAD-dependent oxidoreductase</fullName>
    </submittedName>
</protein>
<dbReference type="SUPFAM" id="SSF51905">
    <property type="entry name" value="FAD/NAD(P)-binding domain"/>
    <property type="match status" value="1"/>
</dbReference>
<keyword evidence="2" id="KW-0560">Oxidoreductase</keyword>
<dbReference type="Gene3D" id="3.50.50.60">
    <property type="entry name" value="FAD/NAD(P)-binding domain"/>
    <property type="match status" value="2"/>
</dbReference>
<evidence type="ECO:0000259" key="4">
    <source>
        <dbReference type="PROSITE" id="PS50042"/>
    </source>
</evidence>
<dbReference type="Pfam" id="PF00027">
    <property type="entry name" value="cNMP_binding"/>
    <property type="match status" value="1"/>
</dbReference>
<evidence type="ECO:0000313" key="5">
    <source>
        <dbReference type="EMBL" id="MEN1945024.1"/>
    </source>
</evidence>
<accession>A0ABU9VZ51</accession>
<dbReference type="PANTHER" id="PTHR48105">
    <property type="entry name" value="THIOREDOXIN REDUCTASE 1-RELATED-RELATED"/>
    <property type="match status" value="1"/>
</dbReference>
<evidence type="ECO:0000256" key="1">
    <source>
        <dbReference type="ARBA" id="ARBA00022630"/>
    </source>
</evidence>
<name>A0ABU9VZ51_9MICO</name>
<keyword evidence="1" id="KW-0285">Flavoprotein</keyword>
<dbReference type="InterPro" id="IPR036188">
    <property type="entry name" value="FAD/NAD-bd_sf"/>
</dbReference>
<dbReference type="SMART" id="SM00100">
    <property type="entry name" value="cNMP"/>
    <property type="match status" value="1"/>
</dbReference>
<dbReference type="CDD" id="cd00038">
    <property type="entry name" value="CAP_ED"/>
    <property type="match status" value="1"/>
</dbReference>